<dbReference type="Proteomes" id="UP001500804">
    <property type="component" value="Unassembled WGS sequence"/>
</dbReference>
<keyword evidence="2 3" id="KW-0456">Lyase</keyword>
<dbReference type="RefSeq" id="WP_345604126.1">
    <property type="nucleotide sequence ID" value="NZ_BAABJO010000005.1"/>
</dbReference>
<accession>A0ABP9NDZ2</accession>
<dbReference type="InterPro" id="IPR013785">
    <property type="entry name" value="Aldolase_TIM"/>
</dbReference>
<dbReference type="Pfam" id="PF00701">
    <property type="entry name" value="DHDPS"/>
    <property type="match status" value="1"/>
</dbReference>
<dbReference type="PANTHER" id="PTHR12128:SF66">
    <property type="entry name" value="4-HYDROXY-2-OXOGLUTARATE ALDOLASE, MITOCHONDRIAL"/>
    <property type="match status" value="1"/>
</dbReference>
<organism evidence="4 5">
    <name type="scientific">Pseudonocardia adelaidensis</name>
    <dbReference type="NCBI Taxonomy" id="648754"/>
    <lineage>
        <taxon>Bacteria</taxon>
        <taxon>Bacillati</taxon>
        <taxon>Actinomycetota</taxon>
        <taxon>Actinomycetes</taxon>
        <taxon>Pseudonocardiales</taxon>
        <taxon>Pseudonocardiaceae</taxon>
        <taxon>Pseudonocardia</taxon>
    </lineage>
</organism>
<dbReference type="SUPFAM" id="SSF51569">
    <property type="entry name" value="Aldolase"/>
    <property type="match status" value="1"/>
</dbReference>
<dbReference type="SMART" id="SM01130">
    <property type="entry name" value="DHDPS"/>
    <property type="match status" value="1"/>
</dbReference>
<evidence type="ECO:0000256" key="2">
    <source>
        <dbReference type="ARBA" id="ARBA00023239"/>
    </source>
</evidence>
<comment type="similarity">
    <text evidence="1 3">Belongs to the DapA family.</text>
</comment>
<evidence type="ECO:0000313" key="4">
    <source>
        <dbReference type="EMBL" id="GAA5115884.1"/>
    </source>
</evidence>
<name>A0ABP9NDZ2_9PSEU</name>
<dbReference type="EMBL" id="BAABJO010000005">
    <property type="protein sequence ID" value="GAA5115884.1"/>
    <property type="molecule type" value="Genomic_DNA"/>
</dbReference>
<dbReference type="PIRSF" id="PIRSF001365">
    <property type="entry name" value="DHDPS"/>
    <property type="match status" value="1"/>
</dbReference>
<comment type="caution">
    <text evidence="4">The sequence shown here is derived from an EMBL/GenBank/DDBJ whole genome shotgun (WGS) entry which is preliminary data.</text>
</comment>
<evidence type="ECO:0000256" key="3">
    <source>
        <dbReference type="PIRNR" id="PIRNR001365"/>
    </source>
</evidence>
<gene>
    <name evidence="4" type="ORF">GCM10023320_15320</name>
</gene>
<dbReference type="Gene3D" id="3.20.20.70">
    <property type="entry name" value="Aldolase class I"/>
    <property type="match status" value="1"/>
</dbReference>
<protein>
    <submittedName>
        <fullName evidence="4">Dihydrodipicolinate synthase family protein</fullName>
    </submittedName>
</protein>
<dbReference type="InterPro" id="IPR002220">
    <property type="entry name" value="DapA-like"/>
</dbReference>
<dbReference type="CDD" id="cd00408">
    <property type="entry name" value="DHDPS-like"/>
    <property type="match status" value="1"/>
</dbReference>
<sequence>MIQGVCPVLEVPFTAAGDVDYDGFDRVTEHVMGTGVGAVMFPGFASEFPKLDDAERTRLTGRLLRAGNAHGVPVVVSVPDHATVVAIRRAREAIDAGAAAINILPPHVFAPAPAQVRRHVEAVLDAVAGTPVVLQYAPAQTGTALDAETIRAFAERHGAGLQVKVEVVPPGPVVSALAAGPRPVGCLIGYAGVHLLDGLRRGAVGVQPGCSFVEVYVEIWRLWHAGRIADAEALHRRLLPYIAYWMQHVELIVQAEKTISRRRGLIADDHCRMPGRPLDGPESAEVDRFLEEFADLLAGQGSGGSVVTP</sequence>
<dbReference type="PANTHER" id="PTHR12128">
    <property type="entry name" value="DIHYDRODIPICOLINATE SYNTHASE"/>
    <property type="match status" value="1"/>
</dbReference>
<proteinExistence type="inferred from homology"/>
<evidence type="ECO:0000313" key="5">
    <source>
        <dbReference type="Proteomes" id="UP001500804"/>
    </source>
</evidence>
<evidence type="ECO:0000256" key="1">
    <source>
        <dbReference type="ARBA" id="ARBA00007592"/>
    </source>
</evidence>
<reference evidence="5" key="1">
    <citation type="journal article" date="2019" name="Int. J. Syst. Evol. Microbiol.">
        <title>The Global Catalogue of Microorganisms (GCM) 10K type strain sequencing project: providing services to taxonomists for standard genome sequencing and annotation.</title>
        <authorList>
            <consortium name="The Broad Institute Genomics Platform"/>
            <consortium name="The Broad Institute Genome Sequencing Center for Infectious Disease"/>
            <person name="Wu L."/>
            <person name="Ma J."/>
        </authorList>
    </citation>
    <scope>NUCLEOTIDE SEQUENCE [LARGE SCALE GENOMIC DNA]</scope>
    <source>
        <strain evidence="5">JCM 18302</strain>
    </source>
</reference>
<keyword evidence="5" id="KW-1185">Reference proteome</keyword>